<dbReference type="AlphaFoldDB" id="A0A6S6UCF4"/>
<dbReference type="PROSITE" id="PS51278">
    <property type="entry name" value="GATASE_TYPE_2"/>
    <property type="match status" value="1"/>
</dbReference>
<dbReference type="EMBL" id="CACVAY010000127">
    <property type="protein sequence ID" value="CAA6825366.1"/>
    <property type="molecule type" value="Genomic_DNA"/>
</dbReference>
<dbReference type="InterPro" id="IPR051786">
    <property type="entry name" value="ASN_synthetase/amidase"/>
</dbReference>
<evidence type="ECO:0000313" key="12">
    <source>
        <dbReference type="EMBL" id="CAA6825366.1"/>
    </source>
</evidence>
<name>A0A6S6UCF4_9GAMM</name>
<keyword evidence="5 9" id="KW-0067">ATP-binding</keyword>
<dbReference type="PIRSF" id="PIRSF001589">
    <property type="entry name" value="Asn_synthetase_glu-h"/>
    <property type="match status" value="1"/>
</dbReference>
<comment type="catalytic activity">
    <reaction evidence="7">
        <text>L-aspartate + L-glutamine + ATP + H2O = L-asparagine + L-glutamate + AMP + diphosphate + H(+)</text>
        <dbReference type="Rhea" id="RHEA:12228"/>
        <dbReference type="ChEBI" id="CHEBI:15377"/>
        <dbReference type="ChEBI" id="CHEBI:15378"/>
        <dbReference type="ChEBI" id="CHEBI:29985"/>
        <dbReference type="ChEBI" id="CHEBI:29991"/>
        <dbReference type="ChEBI" id="CHEBI:30616"/>
        <dbReference type="ChEBI" id="CHEBI:33019"/>
        <dbReference type="ChEBI" id="CHEBI:58048"/>
        <dbReference type="ChEBI" id="CHEBI:58359"/>
        <dbReference type="ChEBI" id="CHEBI:456215"/>
        <dbReference type="EC" id="6.3.5.4"/>
    </reaction>
</comment>
<proteinExistence type="inferred from homology"/>
<dbReference type="Pfam" id="PF13537">
    <property type="entry name" value="GATase_7"/>
    <property type="match status" value="1"/>
</dbReference>
<dbReference type="InterPro" id="IPR001962">
    <property type="entry name" value="Asn_synthase"/>
</dbReference>
<dbReference type="SUPFAM" id="SSF52402">
    <property type="entry name" value="Adenine nucleotide alpha hydrolases-like"/>
    <property type="match status" value="1"/>
</dbReference>
<keyword evidence="8" id="KW-0061">Asparagine biosynthesis</keyword>
<dbReference type="GO" id="GO:0006529">
    <property type="term" value="P:asparagine biosynthetic process"/>
    <property type="evidence" value="ECO:0007669"/>
    <property type="project" value="UniProtKB-KW"/>
</dbReference>
<dbReference type="EC" id="6.3.5.4" evidence="3"/>
<keyword evidence="6 8" id="KW-0315">Glutamine amidotransferase</keyword>
<protein>
    <recommendedName>
        <fullName evidence="3">asparagine synthase (glutamine-hydrolyzing)</fullName>
        <ecNumber evidence="3">6.3.5.4</ecNumber>
    </recommendedName>
</protein>
<accession>A0A6S6UCF4</accession>
<evidence type="ECO:0000256" key="1">
    <source>
        <dbReference type="ARBA" id="ARBA00005187"/>
    </source>
</evidence>
<dbReference type="InterPro" id="IPR033738">
    <property type="entry name" value="AsnB_N"/>
</dbReference>
<dbReference type="Pfam" id="PF00733">
    <property type="entry name" value="Asn_synthase"/>
    <property type="match status" value="1"/>
</dbReference>
<gene>
    <name evidence="12" type="ORF">HELGO_WM7977</name>
</gene>
<comment type="similarity">
    <text evidence="2">Belongs to the asparagine synthetase family.</text>
</comment>
<dbReference type="InterPro" id="IPR014729">
    <property type="entry name" value="Rossmann-like_a/b/a_fold"/>
</dbReference>
<feature type="domain" description="Glutamine amidotransferase type-2" evidence="11">
    <location>
        <begin position="2"/>
        <end position="209"/>
    </location>
</feature>
<evidence type="ECO:0000256" key="9">
    <source>
        <dbReference type="PIRSR" id="PIRSR001589-2"/>
    </source>
</evidence>
<evidence type="ECO:0000256" key="3">
    <source>
        <dbReference type="ARBA" id="ARBA00012737"/>
    </source>
</evidence>
<dbReference type="GO" id="GO:0005524">
    <property type="term" value="F:ATP binding"/>
    <property type="evidence" value="ECO:0007669"/>
    <property type="project" value="UniProtKB-KW"/>
</dbReference>
<dbReference type="Gene3D" id="3.40.50.620">
    <property type="entry name" value="HUPs"/>
    <property type="match status" value="1"/>
</dbReference>
<dbReference type="Gene3D" id="3.60.20.10">
    <property type="entry name" value="Glutamine Phosphoribosylpyrophosphate, subunit 1, domain 1"/>
    <property type="match status" value="1"/>
</dbReference>
<comment type="pathway">
    <text evidence="1">Amino-acid biosynthesis; L-asparagine biosynthesis; L-asparagine from L-aspartate (L-Gln route): step 1/1.</text>
</comment>
<feature type="site" description="Important for beta-aspartyl-AMP intermediate formation" evidence="10">
    <location>
        <position position="359"/>
    </location>
</feature>
<reference evidence="12" key="1">
    <citation type="submission" date="2020-01" db="EMBL/GenBank/DDBJ databases">
        <authorList>
            <person name="Meier V. D."/>
            <person name="Meier V D."/>
        </authorList>
    </citation>
    <scope>NUCLEOTIDE SEQUENCE</scope>
    <source>
        <strain evidence="12">HLG_WM_MAG_07</strain>
    </source>
</reference>
<dbReference type="PANTHER" id="PTHR43284">
    <property type="entry name" value="ASPARAGINE SYNTHETASE (GLUTAMINE-HYDROLYZING)"/>
    <property type="match status" value="1"/>
</dbReference>
<evidence type="ECO:0000256" key="6">
    <source>
        <dbReference type="ARBA" id="ARBA00022962"/>
    </source>
</evidence>
<sequence length="597" mass="67330">MCGIAGVFLTQQTPSQQQLEKAITALQHRGPDGHGIFVKDAVGLVHTRLSIIDLEGGAQPLHSLNQQLHVVANGEIYNYERVKQAHPDQQSATQSDCEAILTCFQHHGAKGFAKLEGMFAFALYDDATSCLYLGRDRLGIKPLYYAETSTGVVFSSEIKGILPLLDKQADINAEALSSFLNYQFNTGRDTIFHNVKRVLPGEYLIINNEGTITHHQYWSATCVAPRDIELDEAMEEFESLFDSVMQDHLKSDVPLGLFLSGGIDSSIMLAKLSEIYPEPLRTYSLGYANAEDELSQANTLAAQFKTEHTPLTVSRDDLFNRIVHSIWASDDLMRDYACLPMAALSDRASQDLKVVFSGEGGDEAFAGYRRYAPSLENTLKSWVFGSGGIKTRGQWSSRKYAKQALGSTLKDTHPRQAFKDAWNACPPSWSMMQKKQYVDLTTSLPDNLFVKSDRISMAFGLESRVPFSDHRLVEFGLSLPNSIKYPERQGKYILRKWAEKVLPKEHLAMPKRGFYVPVKSWLSGNFLEQLTQKLLQNRAIQEWFDIEQCAKLFNAHKAGKNMSREIWGLMQFAIWHKLFVEQPQTIPTKNENPLDWI</sequence>
<evidence type="ECO:0000256" key="7">
    <source>
        <dbReference type="ARBA" id="ARBA00048741"/>
    </source>
</evidence>
<dbReference type="GO" id="GO:0005829">
    <property type="term" value="C:cytosol"/>
    <property type="evidence" value="ECO:0007669"/>
    <property type="project" value="TreeGrafter"/>
</dbReference>
<dbReference type="InterPro" id="IPR017932">
    <property type="entry name" value="GATase_2_dom"/>
</dbReference>
<keyword evidence="12" id="KW-0436">Ligase</keyword>
<dbReference type="NCBIfam" id="TIGR01536">
    <property type="entry name" value="asn_synth_AEB"/>
    <property type="match status" value="1"/>
</dbReference>
<evidence type="ECO:0000256" key="8">
    <source>
        <dbReference type="PIRSR" id="PIRSR001589-1"/>
    </source>
</evidence>
<evidence type="ECO:0000256" key="2">
    <source>
        <dbReference type="ARBA" id="ARBA00005752"/>
    </source>
</evidence>
<feature type="active site" description="For GATase activity" evidence="8">
    <location>
        <position position="2"/>
    </location>
</feature>
<dbReference type="InterPro" id="IPR029055">
    <property type="entry name" value="Ntn_hydrolases_N"/>
</dbReference>
<dbReference type="CDD" id="cd01991">
    <property type="entry name" value="Asn_synthase_B_C"/>
    <property type="match status" value="1"/>
</dbReference>
<evidence type="ECO:0000256" key="5">
    <source>
        <dbReference type="ARBA" id="ARBA00022840"/>
    </source>
</evidence>
<dbReference type="PANTHER" id="PTHR43284:SF1">
    <property type="entry name" value="ASPARAGINE SYNTHETASE"/>
    <property type="match status" value="1"/>
</dbReference>
<feature type="binding site" evidence="9">
    <location>
        <position position="96"/>
    </location>
    <ligand>
        <name>L-glutamine</name>
        <dbReference type="ChEBI" id="CHEBI:58359"/>
    </ligand>
</feature>
<evidence type="ECO:0000256" key="10">
    <source>
        <dbReference type="PIRSR" id="PIRSR001589-3"/>
    </source>
</evidence>
<keyword evidence="4 9" id="KW-0547">Nucleotide-binding</keyword>
<evidence type="ECO:0000256" key="4">
    <source>
        <dbReference type="ARBA" id="ARBA00022741"/>
    </source>
</evidence>
<dbReference type="CDD" id="cd00712">
    <property type="entry name" value="AsnB"/>
    <property type="match status" value="1"/>
</dbReference>
<dbReference type="SUPFAM" id="SSF56235">
    <property type="entry name" value="N-terminal nucleophile aminohydrolases (Ntn hydrolases)"/>
    <property type="match status" value="1"/>
</dbReference>
<keyword evidence="8" id="KW-0028">Amino-acid biosynthesis</keyword>
<organism evidence="12">
    <name type="scientific">uncultured Thiotrichaceae bacterium</name>
    <dbReference type="NCBI Taxonomy" id="298394"/>
    <lineage>
        <taxon>Bacteria</taxon>
        <taxon>Pseudomonadati</taxon>
        <taxon>Pseudomonadota</taxon>
        <taxon>Gammaproteobacteria</taxon>
        <taxon>Thiotrichales</taxon>
        <taxon>Thiotrichaceae</taxon>
        <taxon>environmental samples</taxon>
    </lineage>
</organism>
<dbReference type="GO" id="GO:0004066">
    <property type="term" value="F:asparagine synthase (glutamine-hydrolyzing) activity"/>
    <property type="evidence" value="ECO:0007669"/>
    <property type="project" value="UniProtKB-EC"/>
</dbReference>
<dbReference type="InterPro" id="IPR006426">
    <property type="entry name" value="Asn_synth_AEB"/>
</dbReference>
<feature type="binding site" evidence="9">
    <location>
        <begin position="357"/>
        <end position="358"/>
    </location>
    <ligand>
        <name>ATP</name>
        <dbReference type="ChEBI" id="CHEBI:30616"/>
    </ligand>
</feature>
<evidence type="ECO:0000259" key="11">
    <source>
        <dbReference type="PROSITE" id="PS51278"/>
    </source>
</evidence>